<dbReference type="EMBL" id="PXYL01000034">
    <property type="protein sequence ID" value="PSJ52225.1"/>
    <property type="molecule type" value="Genomic_DNA"/>
</dbReference>
<feature type="signal peptide" evidence="1">
    <location>
        <begin position="1"/>
        <end position="23"/>
    </location>
</feature>
<reference evidence="3 4" key="1">
    <citation type="submission" date="2018-03" db="EMBL/GenBank/DDBJ databases">
        <title>The draft genome of Mesorhizobium soli JCM 19897.</title>
        <authorList>
            <person name="Li L."/>
            <person name="Liu L."/>
            <person name="Liang L."/>
            <person name="Wang T."/>
            <person name="Zhang X."/>
        </authorList>
    </citation>
    <scope>NUCLEOTIDE SEQUENCE [LARGE SCALE GENOMIC DNA]</scope>
    <source>
        <strain evidence="3 4">JCM 19897</strain>
    </source>
</reference>
<dbReference type="Pfam" id="PF13473">
    <property type="entry name" value="Cupredoxin_1"/>
    <property type="match status" value="1"/>
</dbReference>
<evidence type="ECO:0000259" key="2">
    <source>
        <dbReference type="Pfam" id="PF13473"/>
    </source>
</evidence>
<proteinExistence type="predicted"/>
<keyword evidence="1" id="KW-0732">Signal</keyword>
<dbReference type="SUPFAM" id="SSF49503">
    <property type="entry name" value="Cupredoxins"/>
    <property type="match status" value="1"/>
</dbReference>
<protein>
    <submittedName>
        <fullName evidence="3">Amicyanin</fullName>
    </submittedName>
</protein>
<organism evidence="3 4">
    <name type="scientific">Pseudaminobacter soli</name>
    <name type="common">ex Li et al. 2025</name>
    <dbReference type="NCBI Taxonomy" id="1295366"/>
    <lineage>
        <taxon>Bacteria</taxon>
        <taxon>Pseudomonadati</taxon>
        <taxon>Pseudomonadota</taxon>
        <taxon>Alphaproteobacteria</taxon>
        <taxon>Hyphomicrobiales</taxon>
        <taxon>Phyllobacteriaceae</taxon>
        <taxon>Pseudaminobacter</taxon>
    </lineage>
</organism>
<comment type="caution">
    <text evidence="3">The sequence shown here is derived from an EMBL/GenBank/DDBJ whole genome shotgun (WGS) entry which is preliminary data.</text>
</comment>
<dbReference type="RefSeq" id="WP_106727468.1">
    <property type="nucleotide sequence ID" value="NZ_PXYL01000034.1"/>
</dbReference>
<feature type="domain" description="EfeO-type cupredoxin-like" evidence="2">
    <location>
        <begin position="10"/>
        <end position="101"/>
    </location>
</feature>
<evidence type="ECO:0000313" key="3">
    <source>
        <dbReference type="EMBL" id="PSJ52225.1"/>
    </source>
</evidence>
<dbReference type="InterPro" id="IPR028096">
    <property type="entry name" value="EfeO_Cupredoxin"/>
</dbReference>
<dbReference type="Gene3D" id="2.60.40.420">
    <property type="entry name" value="Cupredoxins - blue copper proteins"/>
    <property type="match status" value="1"/>
</dbReference>
<dbReference type="Proteomes" id="UP000240653">
    <property type="component" value="Unassembled WGS sequence"/>
</dbReference>
<dbReference type="PANTHER" id="PTHR36507:SF1">
    <property type="entry name" value="BLL1555 PROTEIN"/>
    <property type="match status" value="1"/>
</dbReference>
<dbReference type="AlphaFoldDB" id="A0A2P7RPW8"/>
<dbReference type="PANTHER" id="PTHR36507">
    <property type="entry name" value="BLL1555 PROTEIN"/>
    <property type="match status" value="1"/>
</dbReference>
<name>A0A2P7RPW8_9HYPH</name>
<gene>
    <name evidence="3" type="ORF">C7I85_29005</name>
</gene>
<evidence type="ECO:0000256" key="1">
    <source>
        <dbReference type="SAM" id="SignalP"/>
    </source>
</evidence>
<keyword evidence="4" id="KW-1185">Reference proteome</keyword>
<sequence>MLSKSYLLITAVLALIVSDVAQAKTIQVTIKNRTFAPAEIHAKVGDTVEWVNEDPVPHTATTKGGWNLNIPPKKTASEVMKKAGEFNYHCSVHPSMKGHISVAAQ</sequence>
<dbReference type="OrthoDB" id="9796416at2"/>
<dbReference type="InterPro" id="IPR052721">
    <property type="entry name" value="ET_Amicyanin"/>
</dbReference>
<evidence type="ECO:0000313" key="4">
    <source>
        <dbReference type="Proteomes" id="UP000240653"/>
    </source>
</evidence>
<feature type="chain" id="PRO_5015187835" evidence="1">
    <location>
        <begin position="24"/>
        <end position="105"/>
    </location>
</feature>
<dbReference type="InterPro" id="IPR008972">
    <property type="entry name" value="Cupredoxin"/>
</dbReference>
<accession>A0A2P7RPW8</accession>